<dbReference type="PANTHER" id="PTHR20992">
    <property type="entry name" value="AT15442P-RELATED"/>
    <property type="match status" value="1"/>
</dbReference>
<dbReference type="InterPro" id="IPR005240">
    <property type="entry name" value="DUF389"/>
</dbReference>
<dbReference type="EMBL" id="JACOOL010000012">
    <property type="protein sequence ID" value="MBC5638132.1"/>
    <property type="molecule type" value="Genomic_DNA"/>
</dbReference>
<keyword evidence="1" id="KW-1133">Transmembrane helix</keyword>
<feature type="transmembrane region" description="Helical" evidence="1">
    <location>
        <begin position="145"/>
        <end position="168"/>
    </location>
</feature>
<dbReference type="NCBIfam" id="TIGR00341">
    <property type="entry name" value="TIGR00341 family protein"/>
    <property type="match status" value="1"/>
</dbReference>
<feature type="transmembrane region" description="Helical" evidence="1">
    <location>
        <begin position="273"/>
        <end position="293"/>
    </location>
</feature>
<dbReference type="RefSeq" id="WP_186870835.1">
    <property type="nucleotide sequence ID" value="NZ_JACOOL010000012.1"/>
</dbReference>
<keyword evidence="3" id="KW-1185">Reference proteome</keyword>
<organism evidence="2 3">
    <name type="scientific">Ornithinibacillus hominis</name>
    <dbReference type="NCBI Taxonomy" id="2763055"/>
    <lineage>
        <taxon>Bacteria</taxon>
        <taxon>Bacillati</taxon>
        <taxon>Bacillota</taxon>
        <taxon>Bacilli</taxon>
        <taxon>Bacillales</taxon>
        <taxon>Bacillaceae</taxon>
        <taxon>Ornithinibacillus</taxon>
    </lineage>
</organism>
<comment type="caution">
    <text evidence="2">The sequence shown here is derived from an EMBL/GenBank/DDBJ whole genome shotgun (WGS) entry which is preliminary data.</text>
</comment>
<protein>
    <submittedName>
        <fullName evidence="2">TIGR00341 family protein</fullName>
    </submittedName>
</protein>
<gene>
    <name evidence="2" type="ORF">H8S33_15150</name>
</gene>
<feature type="transmembrane region" description="Helical" evidence="1">
    <location>
        <begin position="120"/>
        <end position="139"/>
    </location>
</feature>
<dbReference type="AlphaFoldDB" id="A0A923L840"/>
<reference evidence="2" key="1">
    <citation type="submission" date="2020-08" db="EMBL/GenBank/DDBJ databases">
        <title>Genome public.</title>
        <authorList>
            <person name="Liu C."/>
            <person name="Sun Q."/>
        </authorList>
    </citation>
    <scope>NUCLEOTIDE SEQUENCE</scope>
    <source>
        <strain evidence="2">BX22</strain>
    </source>
</reference>
<keyword evidence="1" id="KW-0812">Transmembrane</keyword>
<evidence type="ECO:0000256" key="1">
    <source>
        <dbReference type="SAM" id="Phobius"/>
    </source>
</evidence>
<feature type="transmembrane region" description="Helical" evidence="1">
    <location>
        <begin position="213"/>
        <end position="234"/>
    </location>
</feature>
<feature type="transmembrane region" description="Helical" evidence="1">
    <location>
        <begin position="314"/>
        <end position="332"/>
    </location>
</feature>
<keyword evidence="1" id="KW-0472">Membrane</keyword>
<evidence type="ECO:0000313" key="2">
    <source>
        <dbReference type="EMBL" id="MBC5638132.1"/>
    </source>
</evidence>
<evidence type="ECO:0000313" key="3">
    <source>
        <dbReference type="Proteomes" id="UP000637359"/>
    </source>
</evidence>
<proteinExistence type="predicted"/>
<dbReference type="PANTHER" id="PTHR20992:SF9">
    <property type="entry name" value="AT15442P-RELATED"/>
    <property type="match status" value="1"/>
</dbReference>
<feature type="transmembrane region" description="Helical" evidence="1">
    <location>
        <begin position="180"/>
        <end position="201"/>
    </location>
</feature>
<dbReference type="Pfam" id="PF04087">
    <property type="entry name" value="DUF389"/>
    <property type="match status" value="1"/>
</dbReference>
<sequence length="338" mass="37315">MELQLIEAYVPEQIFGRTDEALKNYPHVSYWISKETADRTLIRVLVRTKDTEEILNYLEKQAQLTEGFEVLLFPVHTYMKQLSKEEKEQRQQETEENTRKLQRVSRQELLGTITKSSHITLNYTLMMMIAAVVVTIGFIQNSPAVIIGAMVIAPMLGPVISIAFSSILGDFSLLRSASFTLLYAVAIVIAISIGFTFFFPVPLDSSEFATRTHVNIADMVLAFVTGIAGALSILNRLPGSLVGVMVAVALIPPNVVLGMSIGSGLWKEAYGSLLLLVGNITSVILAGIIVFSLSGIRPVRWSEVEKAKTSRKRSILFVSLVILLLVIVILFSNNLDLI</sequence>
<dbReference type="Proteomes" id="UP000637359">
    <property type="component" value="Unassembled WGS sequence"/>
</dbReference>
<name>A0A923L840_9BACI</name>
<accession>A0A923L840</accession>
<feature type="transmembrane region" description="Helical" evidence="1">
    <location>
        <begin position="241"/>
        <end position="261"/>
    </location>
</feature>